<organism evidence="1 2">
    <name type="scientific">Photobacterium indicum</name>
    <dbReference type="NCBI Taxonomy" id="81447"/>
    <lineage>
        <taxon>Bacteria</taxon>
        <taxon>Pseudomonadati</taxon>
        <taxon>Pseudomonadota</taxon>
        <taxon>Gammaproteobacteria</taxon>
        <taxon>Vibrionales</taxon>
        <taxon>Vibrionaceae</taxon>
        <taxon>Photobacterium</taxon>
    </lineage>
</organism>
<dbReference type="AlphaFoldDB" id="A0A2T3LCY6"/>
<dbReference type="EMBL" id="PYOC01000001">
    <property type="protein sequence ID" value="PSV49244.1"/>
    <property type="molecule type" value="Genomic_DNA"/>
</dbReference>
<keyword evidence="1" id="KW-0456">Lyase</keyword>
<sequence>MSEVMAELAQSRHIKGHVYFYSLSRKFVDENYDVPEEAKQIMYYSLAIGHHLGVVDCLNAVLECSGEEYLSWIKGLPEDSEAFRKMQGFLGFGEITIYPEHLNMLACAFDAISSDEQTATSIRLTKGFIRALTAIYHEPSMYMMIRGGQ</sequence>
<gene>
    <name evidence="1" type="ORF">C9J47_01355</name>
</gene>
<accession>A0A2T3LCY6</accession>
<name>A0A2T3LCY6_9GAMM</name>
<evidence type="ECO:0000313" key="1">
    <source>
        <dbReference type="EMBL" id="PSV49244.1"/>
    </source>
</evidence>
<comment type="caution">
    <text evidence="1">The sequence shown here is derived from an EMBL/GenBank/DDBJ whole genome shotgun (WGS) entry which is preliminary data.</text>
</comment>
<evidence type="ECO:0000313" key="2">
    <source>
        <dbReference type="Proteomes" id="UP000241803"/>
    </source>
</evidence>
<keyword evidence="2" id="KW-1185">Reference proteome</keyword>
<dbReference type="Proteomes" id="UP000241803">
    <property type="component" value="Unassembled WGS sequence"/>
</dbReference>
<dbReference type="GO" id="GO:0016829">
    <property type="term" value="F:lyase activity"/>
    <property type="evidence" value="ECO:0007669"/>
    <property type="project" value="UniProtKB-KW"/>
</dbReference>
<dbReference type="InterPro" id="IPR010005">
    <property type="entry name" value="Formate_DH_maturation_HycH"/>
</dbReference>
<protein>
    <submittedName>
        <fullName evidence="1">Formate hydrogenlyase maturation protein HycH</fullName>
    </submittedName>
</protein>
<proteinExistence type="predicted"/>
<dbReference type="NCBIfam" id="NF011664">
    <property type="entry name" value="PRK15084.1"/>
    <property type="match status" value="1"/>
</dbReference>
<reference evidence="1 2" key="1">
    <citation type="submission" date="2018-03" db="EMBL/GenBank/DDBJ databases">
        <title>Whole genome sequencing of Histamine producing bacteria.</title>
        <authorList>
            <person name="Butler K."/>
        </authorList>
    </citation>
    <scope>NUCLEOTIDE SEQUENCE [LARGE SCALE GENOMIC DNA]</scope>
    <source>
        <strain evidence="1 2">ATCC 19614</strain>
    </source>
</reference>
<dbReference type="Pfam" id="PF07450">
    <property type="entry name" value="HycH"/>
    <property type="match status" value="1"/>
</dbReference>
<dbReference type="RefSeq" id="WP_107251898.1">
    <property type="nucleotide sequence ID" value="NZ_PYOC01000001.1"/>
</dbReference>